<evidence type="ECO:0000313" key="2">
    <source>
        <dbReference type="EMBL" id="KAJ9644952.1"/>
    </source>
</evidence>
<proteinExistence type="predicted"/>
<accession>A0AA38YD77</accession>
<reference evidence="2" key="1">
    <citation type="submission" date="2022-10" db="EMBL/GenBank/DDBJ databases">
        <title>Culturing micro-colonial fungi from biological soil crusts in the Mojave desert and describing Neophaeococcomyces mojavensis, and introducing the new genera and species Taxawa tesnikishii.</title>
        <authorList>
            <person name="Kurbessoian T."/>
            <person name="Stajich J.E."/>
        </authorList>
    </citation>
    <scope>NUCLEOTIDE SEQUENCE</scope>
    <source>
        <strain evidence="2">TK_35</strain>
    </source>
</reference>
<keyword evidence="3" id="KW-1185">Reference proteome</keyword>
<dbReference type="AlphaFoldDB" id="A0AA38YD77"/>
<feature type="region of interest" description="Disordered" evidence="1">
    <location>
        <begin position="197"/>
        <end position="246"/>
    </location>
</feature>
<comment type="caution">
    <text evidence="2">The sequence shown here is derived from an EMBL/GenBank/DDBJ whole genome shotgun (WGS) entry which is preliminary data.</text>
</comment>
<feature type="compositionally biased region" description="Polar residues" evidence="1">
    <location>
        <begin position="201"/>
        <end position="235"/>
    </location>
</feature>
<evidence type="ECO:0000256" key="1">
    <source>
        <dbReference type="SAM" id="MobiDB-lite"/>
    </source>
</evidence>
<evidence type="ECO:0000313" key="3">
    <source>
        <dbReference type="Proteomes" id="UP001172681"/>
    </source>
</evidence>
<feature type="region of interest" description="Disordered" evidence="1">
    <location>
        <begin position="165"/>
        <end position="184"/>
    </location>
</feature>
<name>A0AA38YD77_9EURO</name>
<protein>
    <submittedName>
        <fullName evidence="2">Uncharacterized protein</fullName>
    </submittedName>
</protein>
<organism evidence="2 3">
    <name type="scientific">Knufia peltigerae</name>
    <dbReference type="NCBI Taxonomy" id="1002370"/>
    <lineage>
        <taxon>Eukaryota</taxon>
        <taxon>Fungi</taxon>
        <taxon>Dikarya</taxon>
        <taxon>Ascomycota</taxon>
        <taxon>Pezizomycotina</taxon>
        <taxon>Eurotiomycetes</taxon>
        <taxon>Chaetothyriomycetidae</taxon>
        <taxon>Chaetothyriales</taxon>
        <taxon>Trichomeriaceae</taxon>
        <taxon>Knufia</taxon>
    </lineage>
</organism>
<dbReference type="EMBL" id="JAPDRN010000005">
    <property type="protein sequence ID" value="KAJ9644952.1"/>
    <property type="molecule type" value="Genomic_DNA"/>
</dbReference>
<gene>
    <name evidence="2" type="ORF">H2204_001414</name>
</gene>
<sequence length="246" mass="26992">MGNKVHVTEHTGAYNAISHKSPHGLQCLKILFSEYDSSNPSRMALNDLLTVDFQDNTNGSDRNTGREETIETIMSSRAKCTRHQIDLKHAWCIENSGSSQTVFFEAVRFMVLDGDEDWTRIPLSGRIEVKVKENRFKLKDAVAQISSRRMTSDASQLVKRDLSRTATTTTLPMSPAHTSSVDLQPSTSQLVLANVPELPAANNTPSDTKSPPSYRKSQSSKDGPTRTPTVTSGSSVDAVEKPLSPS</sequence>
<dbReference type="Proteomes" id="UP001172681">
    <property type="component" value="Unassembled WGS sequence"/>
</dbReference>